<name>A0ACB5SLX3_9PEZI</name>
<evidence type="ECO:0000313" key="2">
    <source>
        <dbReference type="Proteomes" id="UP001165186"/>
    </source>
</evidence>
<dbReference type="EMBL" id="BSXG01000136">
    <property type="protein sequence ID" value="GME48018.1"/>
    <property type="molecule type" value="Genomic_DNA"/>
</dbReference>
<accession>A0ACB5SLX3</accession>
<comment type="caution">
    <text evidence="1">The sequence shown here is derived from an EMBL/GenBank/DDBJ whole genome shotgun (WGS) entry which is preliminary data.</text>
</comment>
<reference evidence="1" key="1">
    <citation type="submission" date="2024-09" db="EMBL/GenBank/DDBJ databases">
        <title>Draft Genome Sequences of Neofusicoccum parvum.</title>
        <authorList>
            <person name="Ashida A."/>
            <person name="Camagna M."/>
            <person name="Tanaka A."/>
            <person name="Takemoto D."/>
        </authorList>
    </citation>
    <scope>NUCLEOTIDE SEQUENCE</scope>
    <source>
        <strain evidence="1">PPO83</strain>
    </source>
</reference>
<keyword evidence="2" id="KW-1185">Reference proteome</keyword>
<organism evidence="1 2">
    <name type="scientific">Neofusicoccum parvum</name>
    <dbReference type="NCBI Taxonomy" id="310453"/>
    <lineage>
        <taxon>Eukaryota</taxon>
        <taxon>Fungi</taxon>
        <taxon>Dikarya</taxon>
        <taxon>Ascomycota</taxon>
        <taxon>Pezizomycotina</taxon>
        <taxon>Dothideomycetes</taxon>
        <taxon>Dothideomycetes incertae sedis</taxon>
        <taxon>Botryosphaeriales</taxon>
        <taxon>Botryosphaeriaceae</taxon>
        <taxon>Neofusicoccum</taxon>
    </lineage>
</organism>
<dbReference type="Proteomes" id="UP001165186">
    <property type="component" value="Unassembled WGS sequence"/>
</dbReference>
<evidence type="ECO:0000313" key="1">
    <source>
        <dbReference type="EMBL" id="GME48018.1"/>
    </source>
</evidence>
<gene>
    <name evidence="1" type="primary">g8910</name>
    <name evidence="1" type="ORF">NpPPO83_00008910</name>
</gene>
<protein>
    <submittedName>
        <fullName evidence="1">Cytochrome p450 protein</fullName>
    </submittedName>
</protein>
<proteinExistence type="predicted"/>
<sequence>MRYVMNSNAILKQGFQDHKGPFQVFSSHGPVIILPHHMLDEIRNDDRLSFLKLSAVMFMRQYSGLETFHVNHEEHRIFLAVIKQSLTQSLSAITGDMAKETYSMLNELLPTVTEDWSPVCLAPITPFMAARLSAKVFLGDQLCHNKEWLNISVFYTINAVQAVQKMRHWPPFMRSIVQYFLPEFKIIRDQIKLARTIIEPEIAERKRKRRDAVMTGKPVPRPADALEWMDAQAEGKPFDKVLAQILMSFVSIHTTSGTLLGLMYDLISHPEHIAALRTEIADVLKAEGGWTKTTLHKMKLLDSCLKESQRLHPMNAILMNRLALTPVTLSDGTRLPAGAMVGIPTYPMHDAASPLYAHPAAFDGRRFLRLRAADDNRWQFVATSPEHYGFGHGKQSCNEIKIVVAHLLLLFDWRFEEGGEPRGVSVVDCEFVPDLAQKVLVRRRVPEVDLGSF</sequence>